<feature type="region of interest" description="Disordered" evidence="5">
    <location>
        <begin position="12"/>
        <end position="31"/>
    </location>
</feature>
<evidence type="ECO:0000256" key="5">
    <source>
        <dbReference type="SAM" id="MobiDB-lite"/>
    </source>
</evidence>
<feature type="compositionally biased region" description="Low complexity" evidence="5">
    <location>
        <begin position="41"/>
        <end position="58"/>
    </location>
</feature>
<dbReference type="AlphaFoldDB" id="A0AB34PJ69"/>
<dbReference type="GO" id="GO:0036180">
    <property type="term" value="P:filamentous growth of a population of unicellular organisms in response to biotic stimulus"/>
    <property type="evidence" value="ECO:0007669"/>
    <property type="project" value="UniProtKB-ARBA"/>
</dbReference>
<evidence type="ECO:0000256" key="3">
    <source>
        <dbReference type="ARBA" id="ARBA00040436"/>
    </source>
</evidence>
<gene>
    <name evidence="7" type="ORF">MG3_05937</name>
</gene>
<organism evidence="7 8">
    <name type="scientific">Candida albicans P78048</name>
    <dbReference type="NCBI Taxonomy" id="1094989"/>
    <lineage>
        <taxon>Eukaryota</taxon>
        <taxon>Fungi</taxon>
        <taxon>Dikarya</taxon>
        <taxon>Ascomycota</taxon>
        <taxon>Saccharomycotina</taxon>
        <taxon>Pichiomycetes</taxon>
        <taxon>Debaryomycetaceae</taxon>
        <taxon>Candida/Lodderomyces clade</taxon>
        <taxon>Candida</taxon>
    </lineage>
</organism>
<evidence type="ECO:0000313" key="8">
    <source>
        <dbReference type="Proteomes" id="UP000030161"/>
    </source>
</evidence>
<name>A0AB34PJ69_CANAX</name>
<evidence type="ECO:0000259" key="6">
    <source>
        <dbReference type="PROSITE" id="PS50110"/>
    </source>
</evidence>
<dbReference type="PANTHER" id="PTHR44591">
    <property type="entry name" value="STRESS RESPONSE REGULATOR PROTEIN 1"/>
    <property type="match status" value="1"/>
</dbReference>
<feature type="compositionally biased region" description="Polar residues" evidence="5">
    <location>
        <begin position="66"/>
        <end position="77"/>
    </location>
</feature>
<dbReference type="EMBL" id="AJIX01000052">
    <property type="protein sequence ID" value="KGR02284.1"/>
    <property type="molecule type" value="Genomic_DNA"/>
</dbReference>
<evidence type="ECO:0000256" key="1">
    <source>
        <dbReference type="ARBA" id="ARBA00022553"/>
    </source>
</evidence>
<reference evidence="7 8" key="1">
    <citation type="submission" date="2013-12" db="EMBL/GenBank/DDBJ databases">
        <title>The Genome Sequence of Candida albicans P78048.</title>
        <authorList>
            <consortium name="The Broad Institute Genome Sequencing Platform"/>
            <consortium name="The Broad Institute Genome Sequencing Center for Infectious Disease"/>
            <person name="Cuomo C."/>
            <person name="Bennett R."/>
            <person name="Hirakawa M."/>
            <person name="Noverr M."/>
            <person name="Mitchell A."/>
            <person name="Young S.K."/>
            <person name="Zeng Q."/>
            <person name="Gargeya S."/>
            <person name="Fitzgerald M."/>
            <person name="Abouelleil A."/>
            <person name="Alvarado L."/>
            <person name="Berlin A.M."/>
            <person name="Chapman S.B."/>
            <person name="Dewar J."/>
            <person name="Goldberg J."/>
            <person name="Griggs A."/>
            <person name="Gujja S."/>
            <person name="Hansen M."/>
            <person name="Howarth C."/>
            <person name="Imamovic A."/>
            <person name="Larimer J."/>
            <person name="McCowan C."/>
            <person name="Murphy C."/>
            <person name="Pearson M."/>
            <person name="Priest M."/>
            <person name="Roberts A."/>
            <person name="Saif S."/>
            <person name="Shea T."/>
            <person name="Sykes S."/>
            <person name="Wortman J."/>
            <person name="Nusbaum C."/>
            <person name="Birren B."/>
        </authorList>
    </citation>
    <scope>NUCLEOTIDE SEQUENCE [LARGE SCALE GENOMIC DNA]</scope>
    <source>
        <strain evidence="7 8">P78048</strain>
    </source>
</reference>
<feature type="region of interest" description="Disordered" evidence="5">
    <location>
        <begin position="112"/>
        <end position="139"/>
    </location>
</feature>
<dbReference type="InterPro" id="IPR050595">
    <property type="entry name" value="Bact_response_regulator"/>
</dbReference>
<dbReference type="Pfam" id="PF00072">
    <property type="entry name" value="Response_reg"/>
    <property type="match status" value="1"/>
</dbReference>
<dbReference type="SUPFAM" id="SSF52172">
    <property type="entry name" value="CheY-like"/>
    <property type="match status" value="1"/>
</dbReference>
<dbReference type="Proteomes" id="UP000030161">
    <property type="component" value="Unassembled WGS sequence"/>
</dbReference>
<sequence>MISMNPIMIRNNLSRSSSPAAPPTTNHSSTVDYFSIKPKLSLDTNSQSDSNSTQSNNNEDTHSEQSDYNSYTHNQYYDSDDDEDDFDIRDQLLDPFDKITLSNCNEEYYSPLTPFDGQTTSPQDSIISSKSSNKSTTVVPSPQFQLTLPKLTTYSFLIVDDNIINLKILNRILLKLFPKCHIVQIQDSKLVKDLLHKQSFDSIFIDIEMPDVNGIDIAQFVRQDTKFDNMGMVAVTTRNSTQDLELFKQCGIDFTFHKPLNYSLDFMANSIDDIIITRKNKI</sequence>
<comment type="caution">
    <text evidence="7">The sequence shown here is derived from an EMBL/GenBank/DDBJ whole genome shotgun (WGS) entry which is preliminary data.</text>
</comment>
<feature type="domain" description="Response regulatory" evidence="6">
    <location>
        <begin position="155"/>
        <end position="273"/>
    </location>
</feature>
<dbReference type="Gene3D" id="3.40.50.2300">
    <property type="match status" value="1"/>
</dbReference>
<evidence type="ECO:0000256" key="2">
    <source>
        <dbReference type="ARBA" id="ARBA00037668"/>
    </source>
</evidence>
<feature type="compositionally biased region" description="Low complexity" evidence="5">
    <location>
        <begin position="12"/>
        <end position="30"/>
    </location>
</feature>
<evidence type="ECO:0000256" key="4">
    <source>
        <dbReference type="PROSITE-ProRule" id="PRU00169"/>
    </source>
</evidence>
<dbReference type="SMART" id="SM00448">
    <property type="entry name" value="REC"/>
    <property type="match status" value="1"/>
</dbReference>
<dbReference type="SMR" id="A0AB34PJ69"/>
<dbReference type="CDD" id="cd17546">
    <property type="entry name" value="REC_hyHK_CKI1_RcsC-like"/>
    <property type="match status" value="1"/>
</dbReference>
<feature type="region of interest" description="Disordered" evidence="5">
    <location>
        <begin position="41"/>
        <end position="84"/>
    </location>
</feature>
<dbReference type="PROSITE" id="PS50110">
    <property type="entry name" value="RESPONSE_REGULATORY"/>
    <property type="match status" value="1"/>
</dbReference>
<dbReference type="GO" id="GO:0006950">
    <property type="term" value="P:response to stress"/>
    <property type="evidence" value="ECO:0007669"/>
    <property type="project" value="UniProtKB-ARBA"/>
</dbReference>
<dbReference type="GO" id="GO:0000160">
    <property type="term" value="P:phosphorelay signal transduction system"/>
    <property type="evidence" value="ECO:0007669"/>
    <property type="project" value="InterPro"/>
</dbReference>
<accession>A0AB34PJ69</accession>
<dbReference type="PANTHER" id="PTHR44591:SF3">
    <property type="entry name" value="RESPONSE REGULATORY DOMAIN-CONTAINING PROTEIN"/>
    <property type="match status" value="1"/>
</dbReference>
<feature type="compositionally biased region" description="Low complexity" evidence="5">
    <location>
        <begin position="125"/>
        <end position="139"/>
    </location>
</feature>
<keyword evidence="1 4" id="KW-0597">Phosphoprotein</keyword>
<evidence type="ECO:0000313" key="7">
    <source>
        <dbReference type="EMBL" id="KGR02284.1"/>
    </source>
</evidence>
<dbReference type="GO" id="GO:1900445">
    <property type="term" value="P:positive regulation of filamentous growth of a population of unicellular organisms in response to biotic stimulus"/>
    <property type="evidence" value="ECO:0007669"/>
    <property type="project" value="UniProtKB-ARBA"/>
</dbReference>
<protein>
    <recommendedName>
        <fullName evidence="3">Stress response regulator protein 1</fullName>
    </recommendedName>
</protein>
<dbReference type="InterPro" id="IPR011006">
    <property type="entry name" value="CheY-like_superfamily"/>
</dbReference>
<dbReference type="InterPro" id="IPR001789">
    <property type="entry name" value="Sig_transdc_resp-reg_receiver"/>
</dbReference>
<feature type="modified residue" description="4-aspartylphosphate" evidence="4">
    <location>
        <position position="206"/>
    </location>
</feature>
<comment type="function">
    <text evidence="2">Required for stress adaptation, morphogenesis and virulence.</text>
</comment>
<proteinExistence type="predicted"/>